<keyword evidence="2 8" id="KW-0349">Heme</keyword>
<evidence type="ECO:0000256" key="1">
    <source>
        <dbReference type="ARBA" id="ARBA00004418"/>
    </source>
</evidence>
<evidence type="ECO:0000256" key="7">
    <source>
        <dbReference type="ARBA" id="ARBA00023004"/>
    </source>
</evidence>
<reference evidence="13" key="1">
    <citation type="submission" date="2016-05" db="EMBL/GenBank/DDBJ databases">
        <authorList>
            <person name="Li Y."/>
        </authorList>
    </citation>
    <scope>NUCLEOTIDE SEQUENCE [LARGE SCALE GENOMIC DNA]</scope>
    <source>
        <strain evidence="13">YIC4027</strain>
    </source>
</reference>
<dbReference type="PANTHER" id="PTHR30600">
    <property type="entry name" value="CYTOCHROME C PEROXIDASE-RELATED"/>
    <property type="match status" value="1"/>
</dbReference>
<dbReference type="EMBL" id="LYBW01000065">
    <property type="protein sequence ID" value="ODR88502.1"/>
    <property type="molecule type" value="Genomic_DNA"/>
</dbReference>
<sequence length="403" mass="43698">MRKVLLALPLLAMGAAALAAGAPATFGSGWSEDDLALVRSLSIQALPPVPADPSNRVADDPRAAEFGRALFFDKRFSSTGDIACASCHLPDRQFQDDRPLGQGVGRTGRRTMPIAGMAHSPFLFWDGRKDSLWAQALGPLESPVEHGSDRTQYARLIAKHHREDYEALFGSLPDFAALPANAGPNAEPKAAAAWNAMEEAKREAVTVVFANIGKAIAAFERTIAPIETRFDSWVASPEFPAPGLLSEEEVAGLRLFVGKGQCVNCHNGPLLTDNHFHNTGVPAVPGLPQDEGREAGVRLVRADIFNCLGPYSDAEPDQCSELRFMAPEDHSMRRAFKTPSLRGAAGRRPYMHAGQIQTLTQVIAHYVAAPKAPAGHSELQPLDMDEQDRRNLEAFLRSLDEVR</sequence>
<dbReference type="STRING" id="1752398.A8M32_26290"/>
<gene>
    <name evidence="12" type="ORF">A8M32_26290</name>
</gene>
<evidence type="ECO:0000256" key="9">
    <source>
        <dbReference type="PIRSR" id="PIRSR000294-2"/>
    </source>
</evidence>
<dbReference type="InterPro" id="IPR009056">
    <property type="entry name" value="Cyt_c-like_dom"/>
</dbReference>
<feature type="binding site" description="axial binding residue" evidence="9">
    <location>
        <position position="266"/>
    </location>
    <ligand>
        <name>heme c</name>
        <dbReference type="ChEBI" id="CHEBI:61717"/>
        <label>2</label>
    </ligand>
    <ligandPart>
        <name>Fe</name>
        <dbReference type="ChEBI" id="CHEBI:18248"/>
    </ligandPart>
</feature>
<accession>A0A1E3V4E9</accession>
<dbReference type="OrthoDB" id="9805202at2"/>
<feature type="binding site" description="covalent" evidence="8">
    <location>
        <position position="262"/>
    </location>
    <ligand>
        <name>heme c</name>
        <dbReference type="ChEBI" id="CHEBI:61717"/>
        <label>2</label>
    </ligand>
</feature>
<evidence type="ECO:0000256" key="5">
    <source>
        <dbReference type="ARBA" id="ARBA00022764"/>
    </source>
</evidence>
<dbReference type="AlphaFoldDB" id="A0A1E3V4E9"/>
<comment type="subcellular location">
    <subcellularLocation>
        <location evidence="1">Periplasm</location>
    </subcellularLocation>
</comment>
<dbReference type="InterPro" id="IPR051395">
    <property type="entry name" value="Cytochrome_c_Peroxidase/MauG"/>
</dbReference>
<evidence type="ECO:0000256" key="4">
    <source>
        <dbReference type="ARBA" id="ARBA00022729"/>
    </source>
</evidence>
<keyword evidence="13" id="KW-1185">Reference proteome</keyword>
<dbReference type="RefSeq" id="WP_069461358.1">
    <property type="nucleotide sequence ID" value="NZ_LYBW01000065.1"/>
</dbReference>
<dbReference type="Proteomes" id="UP000094342">
    <property type="component" value="Unassembled WGS sequence"/>
</dbReference>
<evidence type="ECO:0000313" key="13">
    <source>
        <dbReference type="Proteomes" id="UP000094342"/>
    </source>
</evidence>
<keyword evidence="5" id="KW-0574">Periplasm</keyword>
<evidence type="ECO:0000259" key="11">
    <source>
        <dbReference type="PROSITE" id="PS51007"/>
    </source>
</evidence>
<dbReference type="Gene3D" id="1.10.760.10">
    <property type="entry name" value="Cytochrome c-like domain"/>
    <property type="match status" value="2"/>
</dbReference>
<evidence type="ECO:0000256" key="10">
    <source>
        <dbReference type="SAM" id="SignalP"/>
    </source>
</evidence>
<keyword evidence="6" id="KW-0560">Oxidoreductase</keyword>
<feature type="binding site" description="axial binding residue" evidence="9">
    <location>
        <position position="88"/>
    </location>
    <ligand>
        <name>heme c</name>
        <dbReference type="ChEBI" id="CHEBI:61717"/>
        <label>1</label>
    </ligand>
    <ligandPart>
        <name>Fe</name>
        <dbReference type="ChEBI" id="CHEBI:18248"/>
    </ligandPart>
</feature>
<feature type="binding site" description="covalent" evidence="8">
    <location>
        <position position="87"/>
    </location>
    <ligand>
        <name>heme c</name>
        <dbReference type="ChEBI" id="CHEBI:61717"/>
        <label>1</label>
    </ligand>
</feature>
<dbReference type="PROSITE" id="PS51007">
    <property type="entry name" value="CYTC"/>
    <property type="match status" value="2"/>
</dbReference>
<dbReference type="SUPFAM" id="SSF46626">
    <property type="entry name" value="Cytochrome c"/>
    <property type="match status" value="2"/>
</dbReference>
<feature type="binding site" description="covalent" evidence="8">
    <location>
        <position position="265"/>
    </location>
    <ligand>
        <name>heme c</name>
        <dbReference type="ChEBI" id="CHEBI:61717"/>
        <label>2</label>
    </ligand>
</feature>
<comment type="cofactor">
    <cofactor evidence="8">
        <name>heme</name>
        <dbReference type="ChEBI" id="CHEBI:30413"/>
    </cofactor>
    <text evidence="8">Binds 2 heme groups.</text>
</comment>
<dbReference type="GO" id="GO:0004130">
    <property type="term" value="F:cytochrome-c peroxidase activity"/>
    <property type="evidence" value="ECO:0007669"/>
    <property type="project" value="TreeGrafter"/>
</dbReference>
<keyword evidence="4 10" id="KW-0732">Signal</keyword>
<organism evidence="12 13">
    <name type="scientific">Sinorhizobium alkalisoli</name>
    <dbReference type="NCBI Taxonomy" id="1752398"/>
    <lineage>
        <taxon>Bacteria</taxon>
        <taxon>Pseudomonadati</taxon>
        <taxon>Pseudomonadota</taxon>
        <taxon>Alphaproteobacteria</taxon>
        <taxon>Hyphomicrobiales</taxon>
        <taxon>Rhizobiaceae</taxon>
        <taxon>Sinorhizobium/Ensifer group</taxon>
        <taxon>Sinorhizobium</taxon>
    </lineage>
</organism>
<feature type="chain" id="PRO_5009137867" description="Cytochrome c domain-containing protein" evidence="10">
    <location>
        <begin position="20"/>
        <end position="403"/>
    </location>
</feature>
<feature type="domain" description="Cytochrome c" evidence="11">
    <location>
        <begin position="247"/>
        <end position="400"/>
    </location>
</feature>
<dbReference type="GO" id="GO:0042597">
    <property type="term" value="C:periplasmic space"/>
    <property type="evidence" value="ECO:0007669"/>
    <property type="project" value="UniProtKB-SubCell"/>
</dbReference>
<dbReference type="InterPro" id="IPR036909">
    <property type="entry name" value="Cyt_c-like_dom_sf"/>
</dbReference>
<dbReference type="GO" id="GO:0020037">
    <property type="term" value="F:heme binding"/>
    <property type="evidence" value="ECO:0007669"/>
    <property type="project" value="InterPro"/>
</dbReference>
<keyword evidence="3 9" id="KW-0479">Metal-binding</keyword>
<evidence type="ECO:0000313" key="12">
    <source>
        <dbReference type="EMBL" id="ODR88502.1"/>
    </source>
</evidence>
<feature type="signal peptide" evidence="10">
    <location>
        <begin position="1"/>
        <end position="19"/>
    </location>
</feature>
<comment type="PTM">
    <text evidence="8">Binds 2 heme groups per subunit.</text>
</comment>
<evidence type="ECO:0000256" key="8">
    <source>
        <dbReference type="PIRSR" id="PIRSR000294-1"/>
    </source>
</evidence>
<keyword evidence="7 9" id="KW-0408">Iron</keyword>
<proteinExistence type="predicted"/>
<name>A0A1E3V4E9_9HYPH</name>
<evidence type="ECO:0000256" key="3">
    <source>
        <dbReference type="ARBA" id="ARBA00022723"/>
    </source>
</evidence>
<dbReference type="InterPro" id="IPR026259">
    <property type="entry name" value="MauG/Cytc_peroxidase"/>
</dbReference>
<comment type="caution">
    <text evidence="12">The sequence shown here is derived from an EMBL/GenBank/DDBJ whole genome shotgun (WGS) entry which is preliminary data.</text>
</comment>
<dbReference type="Pfam" id="PF03150">
    <property type="entry name" value="CCP_MauG"/>
    <property type="match status" value="1"/>
</dbReference>
<evidence type="ECO:0000256" key="6">
    <source>
        <dbReference type="ARBA" id="ARBA00023002"/>
    </source>
</evidence>
<evidence type="ECO:0000256" key="2">
    <source>
        <dbReference type="ARBA" id="ARBA00022617"/>
    </source>
</evidence>
<feature type="domain" description="Cytochrome c" evidence="11">
    <location>
        <begin position="62"/>
        <end position="173"/>
    </location>
</feature>
<dbReference type="GO" id="GO:0009055">
    <property type="term" value="F:electron transfer activity"/>
    <property type="evidence" value="ECO:0007669"/>
    <property type="project" value="InterPro"/>
</dbReference>
<feature type="binding site" description="covalent" evidence="8">
    <location>
        <position position="84"/>
    </location>
    <ligand>
        <name>heme c</name>
        <dbReference type="ChEBI" id="CHEBI:61717"/>
        <label>1</label>
    </ligand>
</feature>
<dbReference type="PIRSF" id="PIRSF000294">
    <property type="entry name" value="Cytochrome-c_peroxidase"/>
    <property type="match status" value="1"/>
</dbReference>
<dbReference type="GO" id="GO:0046872">
    <property type="term" value="F:metal ion binding"/>
    <property type="evidence" value="ECO:0007669"/>
    <property type="project" value="UniProtKB-KW"/>
</dbReference>
<protein>
    <recommendedName>
        <fullName evidence="11">Cytochrome c domain-containing protein</fullName>
    </recommendedName>
</protein>
<dbReference type="InterPro" id="IPR004852">
    <property type="entry name" value="Di-haem_cyt_c_peroxidsae"/>
</dbReference>